<dbReference type="Gene3D" id="3.30.40.10">
    <property type="entry name" value="Zinc/RING finger domain, C3HC4 (zinc finger)"/>
    <property type="match status" value="2"/>
</dbReference>
<evidence type="ECO:0000256" key="3">
    <source>
        <dbReference type="ARBA" id="ARBA00022833"/>
    </source>
</evidence>
<feature type="compositionally biased region" description="Low complexity" evidence="5">
    <location>
        <begin position="221"/>
        <end position="240"/>
    </location>
</feature>
<keyword evidence="1" id="KW-0479">Metal-binding</keyword>
<feature type="region of interest" description="Disordered" evidence="5">
    <location>
        <begin position="175"/>
        <end position="314"/>
    </location>
</feature>
<dbReference type="Pfam" id="PF00628">
    <property type="entry name" value="PHD"/>
    <property type="match status" value="1"/>
</dbReference>
<evidence type="ECO:0000256" key="1">
    <source>
        <dbReference type="ARBA" id="ARBA00022723"/>
    </source>
</evidence>
<dbReference type="InterPro" id="IPR013083">
    <property type="entry name" value="Znf_RING/FYVE/PHD"/>
</dbReference>
<evidence type="ECO:0000313" key="9">
    <source>
        <dbReference type="WBParaSite" id="SPAL_0000590900.1"/>
    </source>
</evidence>
<evidence type="ECO:0000259" key="6">
    <source>
        <dbReference type="PROSITE" id="PS50016"/>
    </source>
</evidence>
<dbReference type="InterPro" id="IPR050701">
    <property type="entry name" value="Histone_Mod_Regulator"/>
</dbReference>
<dbReference type="GO" id="GO:0008270">
    <property type="term" value="F:zinc ion binding"/>
    <property type="evidence" value="ECO:0007669"/>
    <property type="project" value="UniProtKB-KW"/>
</dbReference>
<dbReference type="SMART" id="SM00249">
    <property type="entry name" value="PHD"/>
    <property type="match status" value="2"/>
</dbReference>
<feature type="compositionally biased region" description="Basic and acidic residues" evidence="5">
    <location>
        <begin position="194"/>
        <end position="215"/>
    </location>
</feature>
<feature type="region of interest" description="Disordered" evidence="5">
    <location>
        <begin position="130"/>
        <end position="156"/>
    </location>
</feature>
<dbReference type="PROSITE" id="PS50016">
    <property type="entry name" value="ZF_PHD_2"/>
    <property type="match status" value="1"/>
</dbReference>
<dbReference type="Pfam" id="PF13832">
    <property type="entry name" value="zf-HC5HC2H_2"/>
    <property type="match status" value="1"/>
</dbReference>
<keyword evidence="2 4" id="KW-0863">Zinc-finger</keyword>
<protein>
    <submittedName>
        <fullName evidence="9">PHD-type domain-containing protein</fullName>
    </submittedName>
</protein>
<dbReference type="InterPro" id="IPR011011">
    <property type="entry name" value="Znf_FYVE_PHD"/>
</dbReference>
<evidence type="ECO:0000256" key="5">
    <source>
        <dbReference type="SAM" id="MobiDB-lite"/>
    </source>
</evidence>
<feature type="compositionally biased region" description="Basic residues" evidence="5">
    <location>
        <begin position="184"/>
        <end position="193"/>
    </location>
</feature>
<dbReference type="CDD" id="cd15571">
    <property type="entry name" value="ePHD"/>
    <property type="match status" value="1"/>
</dbReference>
<keyword evidence="3" id="KW-0862">Zinc</keyword>
<dbReference type="InterPro" id="IPR034732">
    <property type="entry name" value="EPHD"/>
</dbReference>
<dbReference type="PANTHER" id="PTHR13793">
    <property type="entry name" value="PHD FINGER PROTEINS"/>
    <property type="match status" value="1"/>
</dbReference>
<dbReference type="InterPro" id="IPR001965">
    <property type="entry name" value="Znf_PHD"/>
</dbReference>
<evidence type="ECO:0000313" key="8">
    <source>
        <dbReference type="Proteomes" id="UP000046392"/>
    </source>
</evidence>
<dbReference type="InterPro" id="IPR019787">
    <property type="entry name" value="Znf_PHD-finger"/>
</dbReference>
<dbReference type="GO" id="GO:0006357">
    <property type="term" value="P:regulation of transcription by RNA polymerase II"/>
    <property type="evidence" value="ECO:0007669"/>
    <property type="project" value="TreeGrafter"/>
</dbReference>
<organism evidence="8 9">
    <name type="scientific">Strongyloides papillosus</name>
    <name type="common">Intestinal threadworm</name>
    <dbReference type="NCBI Taxonomy" id="174720"/>
    <lineage>
        <taxon>Eukaryota</taxon>
        <taxon>Metazoa</taxon>
        <taxon>Ecdysozoa</taxon>
        <taxon>Nematoda</taxon>
        <taxon>Chromadorea</taxon>
        <taxon>Rhabditida</taxon>
        <taxon>Tylenchina</taxon>
        <taxon>Panagrolaimomorpha</taxon>
        <taxon>Strongyloidoidea</taxon>
        <taxon>Strongyloididae</taxon>
        <taxon>Strongyloides</taxon>
    </lineage>
</organism>
<feature type="compositionally biased region" description="Basic residues" evidence="5">
    <location>
        <begin position="138"/>
        <end position="154"/>
    </location>
</feature>
<dbReference type="AlphaFoldDB" id="A0A0N5BIY0"/>
<dbReference type="Proteomes" id="UP000046392">
    <property type="component" value="Unplaced"/>
</dbReference>
<dbReference type="PROSITE" id="PS51805">
    <property type="entry name" value="EPHD"/>
    <property type="match status" value="1"/>
</dbReference>
<feature type="domain" description="PHD-type" evidence="6">
    <location>
        <begin position="329"/>
        <end position="385"/>
    </location>
</feature>
<proteinExistence type="predicted"/>
<sequence>MSNTRNDNLKRIEESSNGDVNNCSLLDINIKNFRWNTCAVYRLEKFSELLSMIGHQHITYSSGGCYRYYKCKDNQCPARLRLHSKKDNGEIAVFVRQVHVCGYDWDEIVKGDGVIRLGDLEKGNDKVKVGKSITSTDRKRRRKSDNTTGKRKKNNANDKLALSFACDDYVHDIKIKDSPPSNRVVRKAKKKEVKVKLKSEKSDSSPESGDEKYDNNKNGINNSTTSSRSSSSSQSSRQNTPINLSQKNLRPKRKSAMKAMQTEILSNGKEKNVDDDFEDSDDDDYTEGSVKSSDEEDNDEPEVVVVDSNNQPTTSRRFQSYTLTHIDLKKFCGFCLKDEESDDSLLQCTRCKIRVHEHCYYVKNTFQPDTQRILSPWFCNECLSDSGTLNCVGCHEKHGPMKQTENGWIHGFCALYNNDIYEALVDNLEGPFYLTKTALSKKKFRCIFCDNPVLSCVGFTIQCEADKCSVRYHPMCGLKYGATFNIFPDDGYKNLSITHCPLHSTSETEKSKSYSIYQVFKKEYNGLSNGVEKKHTIQESHKKSFNAQKKLMDNAYKEWLSKTREDIINCSLTPIPIDLLSQLIDKEKKNQPNFDLSKSFDNHFPKTKSFTKEISILDKRCNELQSNSLQNITNECLSLIKRAKLISPKLNNNKGKLNKLIPSDGIGIMTHMYDQLFPICDDIILKVVDMVSGNLEEDEVIDRNIVLIRSFVRFKKDYLKYGKNNCPDEDTIKMCMVNLYRCLHNYANYFESQQ</sequence>
<feature type="domain" description="PHD-type" evidence="7">
    <location>
        <begin position="388"/>
        <end position="504"/>
    </location>
</feature>
<evidence type="ECO:0000259" key="7">
    <source>
        <dbReference type="PROSITE" id="PS51805"/>
    </source>
</evidence>
<dbReference type="WBParaSite" id="SPAL_0000590900.1">
    <property type="protein sequence ID" value="SPAL_0000590900.1"/>
    <property type="gene ID" value="SPAL_0000590900"/>
</dbReference>
<feature type="compositionally biased region" description="Acidic residues" evidence="5">
    <location>
        <begin position="275"/>
        <end position="286"/>
    </location>
</feature>
<reference evidence="9" key="1">
    <citation type="submission" date="2017-02" db="UniProtKB">
        <authorList>
            <consortium name="WormBaseParasite"/>
        </authorList>
    </citation>
    <scope>IDENTIFICATION</scope>
</reference>
<dbReference type="SUPFAM" id="SSF57903">
    <property type="entry name" value="FYVE/PHD zinc finger"/>
    <property type="match status" value="1"/>
</dbReference>
<dbReference type="STRING" id="174720.A0A0N5BIY0"/>
<accession>A0A0N5BIY0</accession>
<dbReference type="PANTHER" id="PTHR13793:SF150">
    <property type="entry name" value="PHD FINGER PROTEIN 14"/>
    <property type="match status" value="1"/>
</dbReference>
<evidence type="ECO:0000256" key="4">
    <source>
        <dbReference type="PROSITE-ProRule" id="PRU00146"/>
    </source>
</evidence>
<name>A0A0N5BIY0_STREA</name>
<keyword evidence="8" id="KW-1185">Reference proteome</keyword>
<evidence type="ECO:0000256" key="2">
    <source>
        <dbReference type="ARBA" id="ARBA00022771"/>
    </source>
</evidence>